<feature type="domain" description="Poly A polymerase head" evidence="8">
    <location>
        <begin position="13"/>
        <end position="134"/>
    </location>
</feature>
<dbReference type="GO" id="GO:0008033">
    <property type="term" value="P:tRNA processing"/>
    <property type="evidence" value="ECO:0007669"/>
    <property type="project" value="UniProtKB-KW"/>
</dbReference>
<dbReference type="InterPro" id="IPR043519">
    <property type="entry name" value="NT_sf"/>
</dbReference>
<dbReference type="SUPFAM" id="SSF81891">
    <property type="entry name" value="Poly A polymerase C-terminal region-like"/>
    <property type="match status" value="1"/>
</dbReference>
<keyword evidence="3" id="KW-0819">tRNA processing</keyword>
<evidence type="ECO:0000259" key="8">
    <source>
        <dbReference type="Pfam" id="PF01743"/>
    </source>
</evidence>
<dbReference type="GO" id="GO:0000049">
    <property type="term" value="F:tRNA binding"/>
    <property type="evidence" value="ECO:0007669"/>
    <property type="project" value="TreeGrafter"/>
</dbReference>
<evidence type="ECO:0000256" key="1">
    <source>
        <dbReference type="ARBA" id="ARBA00001946"/>
    </source>
</evidence>
<evidence type="ECO:0000256" key="2">
    <source>
        <dbReference type="ARBA" id="ARBA00022679"/>
    </source>
</evidence>
<dbReference type="GO" id="GO:0046872">
    <property type="term" value="F:metal ion binding"/>
    <property type="evidence" value="ECO:0007669"/>
    <property type="project" value="UniProtKB-KW"/>
</dbReference>
<dbReference type="Gene3D" id="1.10.3090.10">
    <property type="entry name" value="cca-adding enzyme, domain 2"/>
    <property type="match status" value="1"/>
</dbReference>
<organism evidence="9 10">
    <name type="scientific">Azorhizobium oxalatiphilum</name>
    <dbReference type="NCBI Taxonomy" id="980631"/>
    <lineage>
        <taxon>Bacteria</taxon>
        <taxon>Pseudomonadati</taxon>
        <taxon>Pseudomonadota</taxon>
        <taxon>Alphaproteobacteria</taxon>
        <taxon>Hyphomicrobiales</taxon>
        <taxon>Xanthobacteraceae</taxon>
        <taxon>Azorhizobium</taxon>
    </lineage>
</organism>
<comment type="similarity">
    <text evidence="7">Belongs to the tRNA nucleotidyltransferase/poly(A) polymerase family.</text>
</comment>
<reference evidence="9" key="2">
    <citation type="submission" date="2020-09" db="EMBL/GenBank/DDBJ databases">
        <authorList>
            <person name="Sun Q."/>
            <person name="Sedlacek I."/>
        </authorList>
    </citation>
    <scope>NUCLEOTIDE SEQUENCE</scope>
    <source>
        <strain evidence="9">CCM 7897</strain>
    </source>
</reference>
<reference evidence="9" key="1">
    <citation type="journal article" date="2014" name="Int. J. Syst. Evol. Microbiol.">
        <title>Complete genome sequence of Corynebacterium casei LMG S-19264T (=DSM 44701T), isolated from a smear-ripened cheese.</title>
        <authorList>
            <consortium name="US DOE Joint Genome Institute (JGI-PGF)"/>
            <person name="Walter F."/>
            <person name="Albersmeier A."/>
            <person name="Kalinowski J."/>
            <person name="Ruckert C."/>
        </authorList>
    </citation>
    <scope>NUCLEOTIDE SEQUENCE</scope>
    <source>
        <strain evidence="9">CCM 7897</strain>
    </source>
</reference>
<accession>A0A917F516</accession>
<evidence type="ECO:0000256" key="7">
    <source>
        <dbReference type="RuleBase" id="RU003953"/>
    </source>
</evidence>
<dbReference type="Proteomes" id="UP000606044">
    <property type="component" value="Unassembled WGS sequence"/>
</dbReference>
<keyword evidence="10" id="KW-1185">Reference proteome</keyword>
<dbReference type="SUPFAM" id="SSF81301">
    <property type="entry name" value="Nucleotidyltransferase"/>
    <property type="match status" value="1"/>
</dbReference>
<proteinExistence type="inferred from homology"/>
<evidence type="ECO:0000256" key="3">
    <source>
        <dbReference type="ARBA" id="ARBA00022694"/>
    </source>
</evidence>
<dbReference type="InterPro" id="IPR002646">
    <property type="entry name" value="PolA_pol_head_dom"/>
</dbReference>
<dbReference type="PANTHER" id="PTHR46173:SF1">
    <property type="entry name" value="CCA TRNA NUCLEOTIDYLTRANSFERASE 1, MITOCHONDRIAL"/>
    <property type="match status" value="1"/>
</dbReference>
<comment type="cofactor">
    <cofactor evidence="1">
        <name>Mg(2+)</name>
        <dbReference type="ChEBI" id="CHEBI:18420"/>
    </cofactor>
</comment>
<dbReference type="EMBL" id="BMCT01000001">
    <property type="protein sequence ID" value="GGF50989.1"/>
    <property type="molecule type" value="Genomic_DNA"/>
</dbReference>
<dbReference type="CDD" id="cd05398">
    <property type="entry name" value="NT_ClassII-CCAase"/>
    <property type="match status" value="1"/>
</dbReference>
<dbReference type="GO" id="GO:0016779">
    <property type="term" value="F:nucleotidyltransferase activity"/>
    <property type="evidence" value="ECO:0007669"/>
    <property type="project" value="UniProtKB-KW"/>
</dbReference>
<protein>
    <submittedName>
        <fullName evidence="9">Poly(A) polymerase</fullName>
    </submittedName>
</protein>
<evidence type="ECO:0000313" key="9">
    <source>
        <dbReference type="EMBL" id="GGF50989.1"/>
    </source>
</evidence>
<dbReference type="PANTHER" id="PTHR46173">
    <property type="entry name" value="CCA TRNA NUCLEOTIDYLTRANSFERASE 1, MITOCHONDRIAL"/>
    <property type="match status" value="1"/>
</dbReference>
<keyword evidence="6" id="KW-0460">Magnesium</keyword>
<gene>
    <name evidence="9" type="primary">papS</name>
    <name evidence="9" type="ORF">GCM10007301_07980</name>
</gene>
<dbReference type="Pfam" id="PF01743">
    <property type="entry name" value="PolyA_pol"/>
    <property type="match status" value="1"/>
</dbReference>
<evidence type="ECO:0000313" key="10">
    <source>
        <dbReference type="Proteomes" id="UP000606044"/>
    </source>
</evidence>
<keyword evidence="2 7" id="KW-0808">Transferase</keyword>
<keyword evidence="4" id="KW-0548">Nucleotidyltransferase</keyword>
<evidence type="ECO:0000256" key="4">
    <source>
        <dbReference type="ARBA" id="ARBA00022695"/>
    </source>
</evidence>
<keyword evidence="5" id="KW-0479">Metal-binding</keyword>
<evidence type="ECO:0000256" key="6">
    <source>
        <dbReference type="ARBA" id="ARBA00022842"/>
    </source>
</evidence>
<dbReference type="Gene3D" id="3.30.460.10">
    <property type="entry name" value="Beta Polymerase, domain 2"/>
    <property type="match status" value="1"/>
</dbReference>
<keyword evidence="7" id="KW-0694">RNA-binding</keyword>
<dbReference type="InterPro" id="IPR050264">
    <property type="entry name" value="Bact_CCA-adding_enz_type3_sf"/>
</dbReference>
<comment type="caution">
    <text evidence="9">The sequence shown here is derived from an EMBL/GenBank/DDBJ whole genome shotgun (WGS) entry which is preliminary data.</text>
</comment>
<name>A0A917F516_9HYPH</name>
<dbReference type="AlphaFoldDB" id="A0A917F516"/>
<sequence>MFAALNGAGEEVRVVGGAVRNALLGVPVHDVDLATTATPEEVVRRAGAAGLKSVPTGIAHGTVTLVSAGTPFEVTSLREDVETNGRHAVVRFGRDWARDAARRDFTLNALYADAEGRLYDPVGGLPDLLARRVRFIGDPGMRIREDHLRILRLFRFHAAYGNGPVDGPALLACVRQREGLDRLSRERVRAEMLKLVVAVGAPATLVEMSDAGLLGRILGGVADLPGFARLAALETALGLAPVAVRRLGGLAVRITEDAERLRDRLRLSNAEQARLLALTGAPMVSPDMPDGVARQVLYGVGAEVFLDRLLIAAARGGGDPAPLARMAADWQPPDCPITAGRLMAQGLKPGPMLGATLARARADWVSAGFPAEPDDIDRIIRATLTPAGEPGRADERDA</sequence>
<evidence type="ECO:0000256" key="5">
    <source>
        <dbReference type="ARBA" id="ARBA00022723"/>
    </source>
</evidence>